<accession>A0AAV2GNK8</accession>
<dbReference type="PANTHER" id="PTHR37206:SF1">
    <property type="entry name" value="TRANSMEMBRANE PROTEIN"/>
    <property type="match status" value="1"/>
</dbReference>
<organism evidence="3 4">
    <name type="scientific">Linum trigynum</name>
    <dbReference type="NCBI Taxonomy" id="586398"/>
    <lineage>
        <taxon>Eukaryota</taxon>
        <taxon>Viridiplantae</taxon>
        <taxon>Streptophyta</taxon>
        <taxon>Embryophyta</taxon>
        <taxon>Tracheophyta</taxon>
        <taxon>Spermatophyta</taxon>
        <taxon>Magnoliopsida</taxon>
        <taxon>eudicotyledons</taxon>
        <taxon>Gunneridae</taxon>
        <taxon>Pentapetalae</taxon>
        <taxon>rosids</taxon>
        <taxon>fabids</taxon>
        <taxon>Malpighiales</taxon>
        <taxon>Linaceae</taxon>
        <taxon>Linum</taxon>
    </lineage>
</organism>
<feature type="transmembrane region" description="Helical" evidence="2">
    <location>
        <begin position="193"/>
        <end position="214"/>
    </location>
</feature>
<gene>
    <name evidence="3" type="ORF">LTRI10_LOCUS51167</name>
</gene>
<evidence type="ECO:0000256" key="1">
    <source>
        <dbReference type="SAM" id="MobiDB-lite"/>
    </source>
</evidence>
<name>A0AAV2GNK8_9ROSI</name>
<dbReference type="Proteomes" id="UP001497516">
    <property type="component" value="Chromosome 9"/>
</dbReference>
<feature type="compositionally biased region" description="Polar residues" evidence="1">
    <location>
        <begin position="117"/>
        <end position="126"/>
    </location>
</feature>
<feature type="compositionally biased region" description="Low complexity" evidence="1">
    <location>
        <begin position="134"/>
        <end position="145"/>
    </location>
</feature>
<feature type="region of interest" description="Disordered" evidence="1">
    <location>
        <begin position="117"/>
        <end position="145"/>
    </location>
</feature>
<protein>
    <submittedName>
        <fullName evidence="3">Uncharacterized protein</fullName>
    </submittedName>
</protein>
<sequence>MAGHNDDPVDVFLKGDAPSIPHSSSLISLKTHKFCSEPLSMVVIRDSSPTSSADLSIFPPSSHENLAPSSSLSDHQSLRQFCSSASSCDSPGLLINLEPQKAPLLASPVSPFLYPRSNSGPSSSEQFDSDPDGSLPQSPLSYPSSEVDLPSSPLLPVSAPPRWWGVALRIIRSKVGNFGSLLGGEGNPRSRGVWSMGNFGLPVAAVSVMWWLWLRERRRRRRLQQRNSVGQLVQVMREKDEKIVQLLNQIAQLNELIIGRHKL</sequence>
<keyword evidence="2" id="KW-1133">Transmembrane helix</keyword>
<dbReference type="EMBL" id="OZ034822">
    <property type="protein sequence ID" value="CAL1411832.1"/>
    <property type="molecule type" value="Genomic_DNA"/>
</dbReference>
<evidence type="ECO:0000313" key="3">
    <source>
        <dbReference type="EMBL" id="CAL1411832.1"/>
    </source>
</evidence>
<evidence type="ECO:0000256" key="2">
    <source>
        <dbReference type="SAM" id="Phobius"/>
    </source>
</evidence>
<proteinExistence type="predicted"/>
<reference evidence="3 4" key="1">
    <citation type="submission" date="2024-04" db="EMBL/GenBank/DDBJ databases">
        <authorList>
            <person name="Fracassetti M."/>
        </authorList>
    </citation>
    <scope>NUCLEOTIDE SEQUENCE [LARGE SCALE GENOMIC DNA]</scope>
</reference>
<dbReference type="AlphaFoldDB" id="A0AAV2GNK8"/>
<evidence type="ECO:0000313" key="4">
    <source>
        <dbReference type="Proteomes" id="UP001497516"/>
    </source>
</evidence>
<dbReference type="PANTHER" id="PTHR37206">
    <property type="entry name" value="TRANSMEMBRANE PROTEIN"/>
    <property type="match status" value="1"/>
</dbReference>
<keyword evidence="2" id="KW-0472">Membrane</keyword>
<keyword evidence="4" id="KW-1185">Reference proteome</keyword>
<keyword evidence="2" id="KW-0812">Transmembrane</keyword>